<dbReference type="EMBL" id="GL871391">
    <property type="protein sequence ID" value="EGC29790.1"/>
    <property type="molecule type" value="Genomic_DNA"/>
</dbReference>
<evidence type="ECO:0000256" key="6">
    <source>
        <dbReference type="ARBA" id="ARBA00022691"/>
    </source>
</evidence>
<dbReference type="InterPro" id="IPR000241">
    <property type="entry name" value="RlmKL-like_Mtase"/>
</dbReference>
<dbReference type="PANTHER" id="PTHR13370">
    <property type="entry name" value="RNA METHYLASE-RELATED"/>
    <property type="match status" value="1"/>
</dbReference>
<keyword evidence="7 10" id="KW-0819">tRNA processing</keyword>
<dbReference type="AlphaFoldDB" id="F1A1Y4"/>
<protein>
    <recommendedName>
        <fullName evidence="9">tRNA (guanine(10)-N(2))-methyltransferase</fullName>
        <ecNumber evidence="9">2.1.1.214</ecNumber>
    </recommendedName>
</protein>
<dbReference type="GO" id="GO:0008168">
    <property type="term" value="F:methyltransferase activity"/>
    <property type="evidence" value="ECO:0000318"/>
    <property type="project" value="GO_Central"/>
</dbReference>
<dbReference type="PRINTS" id="PR00507">
    <property type="entry name" value="N12N6MTFRASE"/>
</dbReference>
<organism evidence="14 15">
    <name type="scientific">Dictyostelium purpureum</name>
    <name type="common">Slime mold</name>
    <dbReference type="NCBI Taxonomy" id="5786"/>
    <lineage>
        <taxon>Eukaryota</taxon>
        <taxon>Amoebozoa</taxon>
        <taxon>Evosea</taxon>
        <taxon>Eumycetozoa</taxon>
        <taxon>Dictyostelia</taxon>
        <taxon>Dictyosteliales</taxon>
        <taxon>Dictyosteliaceae</taxon>
        <taxon>Dictyostelium</taxon>
    </lineage>
</organism>
<dbReference type="VEuPathDB" id="AmoebaDB:DICPUDRAFT_51090"/>
<dbReference type="PROSITE" id="PS51627">
    <property type="entry name" value="SAM_MT_TRM11"/>
    <property type="match status" value="1"/>
</dbReference>
<dbReference type="Proteomes" id="UP000001064">
    <property type="component" value="Unassembled WGS sequence"/>
</dbReference>
<feature type="compositionally biased region" description="Low complexity" evidence="11">
    <location>
        <begin position="483"/>
        <end position="503"/>
    </location>
</feature>
<accession>F1A1Y4</accession>
<dbReference type="InParanoid" id="F1A1Y4"/>
<gene>
    <name evidence="14" type="ORF">DICPUDRAFT_51090</name>
</gene>
<evidence type="ECO:0000256" key="4">
    <source>
        <dbReference type="ARBA" id="ARBA00022603"/>
    </source>
</evidence>
<feature type="compositionally biased region" description="Basic and acidic residues" evidence="11">
    <location>
        <begin position="465"/>
        <end position="482"/>
    </location>
</feature>
<dbReference type="GO" id="GO:0005737">
    <property type="term" value="C:cytoplasm"/>
    <property type="evidence" value="ECO:0000318"/>
    <property type="project" value="GO_Central"/>
</dbReference>
<keyword evidence="2" id="KW-0963">Cytoplasm</keyword>
<reference evidence="15" key="1">
    <citation type="journal article" date="2011" name="Genome Biol.">
        <title>Comparative genomics of the social amoebae Dictyostelium discoideum and Dictyostelium purpureum.</title>
        <authorList>
            <consortium name="US DOE Joint Genome Institute (JGI-PGF)"/>
            <person name="Sucgang R."/>
            <person name="Kuo A."/>
            <person name="Tian X."/>
            <person name="Salerno W."/>
            <person name="Parikh A."/>
            <person name="Feasley C.L."/>
            <person name="Dalin E."/>
            <person name="Tu H."/>
            <person name="Huang E."/>
            <person name="Barry K."/>
            <person name="Lindquist E."/>
            <person name="Shapiro H."/>
            <person name="Bruce D."/>
            <person name="Schmutz J."/>
            <person name="Salamov A."/>
            <person name="Fey P."/>
            <person name="Gaudet P."/>
            <person name="Anjard C."/>
            <person name="Babu M.M."/>
            <person name="Basu S."/>
            <person name="Bushmanova Y."/>
            <person name="van der Wel H."/>
            <person name="Katoh-Kurasawa M."/>
            <person name="Dinh C."/>
            <person name="Coutinho P.M."/>
            <person name="Saito T."/>
            <person name="Elias M."/>
            <person name="Schaap P."/>
            <person name="Kay R.R."/>
            <person name="Henrissat B."/>
            <person name="Eichinger L."/>
            <person name="Rivero F."/>
            <person name="Putnam N.H."/>
            <person name="West C.M."/>
            <person name="Loomis W.F."/>
            <person name="Chisholm R.L."/>
            <person name="Shaulsky G."/>
            <person name="Strassmann J.E."/>
            <person name="Queller D.C."/>
            <person name="Kuspa A."/>
            <person name="Grigoriev I.V."/>
        </authorList>
    </citation>
    <scope>NUCLEOTIDE SEQUENCE [LARGE SCALE GENOMIC DNA]</scope>
    <source>
        <strain evidence="15">QSDP1</strain>
    </source>
</reference>
<name>F1A1Y4_DICPU</name>
<sequence length="503" mass="57900">MPKYLIQFVQQHPSFRIFELESVAKIFNINVEYNPNDLDVLESLDPSIESPFLYVNIPSDEDVKKICSRAVLIKQVISVWAENKNLKGILEDINSNYDKKFLSNYLVDKTYRIEVDGYGTKYTQPKKLEMMLKISESPLWDNGKVVMKPTDESNHIVWTIQTDFGVERQGMVRNDSLEPRIIFFGQRVARGNRDDIIRFNLQERKYLGTTSMDPELSLVSANMGLVKKGDFMLDPFVGTGSFIIVSSHFGAQTVGCDIDMKAMRKQEECNLETNFADYGLSSHLMGTVLCDNSCPPWRTIPMFDSIITDPPYGVRAGAKKVGYKDNRRNRDIPEECKVGHVPQYIEYKVPDVMADLLELAAKTLVIGGRLVYWLPTSPDYKETDLPRHPCLRLITASCLQILTNRWGRRLVIMEKTINYNDEIHHKSKLTQDDLGQIDPQHKDLRQIVFWKAMGSSEKSLRKEKKKENHKNIDYINERKKINNSDNNNNSNNNNENTDNTKII</sequence>
<dbReference type="InterPro" id="IPR029063">
    <property type="entry name" value="SAM-dependent_MTases_sf"/>
</dbReference>
<dbReference type="RefSeq" id="XP_003293676.1">
    <property type="nucleotide sequence ID" value="XM_003293628.1"/>
</dbReference>
<proteinExistence type="inferred from homology"/>
<evidence type="ECO:0000259" key="13">
    <source>
        <dbReference type="Pfam" id="PF25904"/>
    </source>
</evidence>
<dbReference type="eggNOG" id="KOG2671">
    <property type="taxonomic scope" value="Eukaryota"/>
</dbReference>
<dbReference type="STRING" id="5786.F1A1Y4"/>
<dbReference type="Pfam" id="PF25904">
    <property type="entry name" value="Tmrp11_N"/>
    <property type="match status" value="1"/>
</dbReference>
<evidence type="ECO:0000256" key="7">
    <source>
        <dbReference type="ARBA" id="ARBA00022694"/>
    </source>
</evidence>
<evidence type="ECO:0000256" key="11">
    <source>
        <dbReference type="SAM" id="MobiDB-lite"/>
    </source>
</evidence>
<dbReference type="KEGG" id="dpp:DICPUDRAFT_51090"/>
<evidence type="ECO:0000313" key="14">
    <source>
        <dbReference type="EMBL" id="EGC29790.1"/>
    </source>
</evidence>
<comment type="subcellular location">
    <subcellularLocation>
        <location evidence="1">Cytoplasm</location>
    </subcellularLocation>
</comment>
<dbReference type="GO" id="GO:0000049">
    <property type="term" value="F:tRNA binding"/>
    <property type="evidence" value="ECO:0007669"/>
    <property type="project" value="UniProtKB-UniRule"/>
</dbReference>
<keyword evidence="8 10" id="KW-0694">RNA-binding</keyword>
<evidence type="ECO:0000313" key="15">
    <source>
        <dbReference type="Proteomes" id="UP000001064"/>
    </source>
</evidence>
<evidence type="ECO:0000256" key="5">
    <source>
        <dbReference type="ARBA" id="ARBA00022679"/>
    </source>
</evidence>
<dbReference type="GO" id="GO:0043527">
    <property type="term" value="C:tRNA methyltransferase complex"/>
    <property type="evidence" value="ECO:0007669"/>
    <property type="project" value="UniProtKB-ARBA"/>
</dbReference>
<feature type="domain" description="tRNA (guanine(10)-N(2))-methyltransferase TRMT11 N-terminal" evidence="13">
    <location>
        <begin position="3"/>
        <end position="193"/>
    </location>
</feature>
<keyword evidence="6 10" id="KW-0949">S-adenosyl-L-methionine</keyword>
<evidence type="ECO:0000256" key="2">
    <source>
        <dbReference type="ARBA" id="ARBA00022490"/>
    </source>
</evidence>
<dbReference type="PANTHER" id="PTHR13370:SF3">
    <property type="entry name" value="TRNA (GUANINE(10)-N2)-METHYLTRANSFERASE HOMOLOG"/>
    <property type="match status" value="1"/>
</dbReference>
<dbReference type="GO" id="GO:0032259">
    <property type="term" value="P:methylation"/>
    <property type="evidence" value="ECO:0007669"/>
    <property type="project" value="UniProtKB-UniRule"/>
</dbReference>
<evidence type="ECO:0000256" key="8">
    <source>
        <dbReference type="ARBA" id="ARBA00022884"/>
    </source>
</evidence>
<dbReference type="PROSITE" id="PS00092">
    <property type="entry name" value="N6_MTASE"/>
    <property type="match status" value="1"/>
</dbReference>
<dbReference type="PIRSF" id="PIRSF017259">
    <property type="entry name" value="tRNA_mtfrase_TRM11"/>
    <property type="match status" value="1"/>
</dbReference>
<dbReference type="EC" id="2.1.1.214" evidence="9"/>
<dbReference type="Gene3D" id="3.40.50.150">
    <property type="entry name" value="Vaccinia Virus protein VP39"/>
    <property type="match status" value="1"/>
</dbReference>
<evidence type="ECO:0000259" key="12">
    <source>
        <dbReference type="Pfam" id="PF01170"/>
    </source>
</evidence>
<dbReference type="GeneID" id="10504997"/>
<dbReference type="OMA" id="AFNKWSR"/>
<evidence type="ECO:0000256" key="9">
    <source>
        <dbReference type="ARBA" id="ARBA00066937"/>
    </source>
</evidence>
<keyword evidence="15" id="KW-1185">Reference proteome</keyword>
<evidence type="ECO:0000256" key="3">
    <source>
        <dbReference type="ARBA" id="ARBA00022555"/>
    </source>
</evidence>
<feature type="region of interest" description="Disordered" evidence="11">
    <location>
        <begin position="459"/>
        <end position="503"/>
    </location>
</feature>
<dbReference type="InterPro" id="IPR002052">
    <property type="entry name" value="DNA_methylase_N6_adenine_CS"/>
</dbReference>
<dbReference type="GO" id="GO:0008033">
    <property type="term" value="P:tRNA processing"/>
    <property type="evidence" value="ECO:0007669"/>
    <property type="project" value="UniProtKB-UniRule"/>
</dbReference>
<dbReference type="Pfam" id="PF01170">
    <property type="entry name" value="UPF0020"/>
    <property type="match status" value="1"/>
</dbReference>
<comment type="similarity">
    <text evidence="10">Belongs to the class I-like SAM-binding methyltransferase superfamily. TRM11 methyltransferase family.</text>
</comment>
<dbReference type="FunCoup" id="F1A1Y4">
    <property type="interactions" value="644"/>
</dbReference>
<keyword evidence="3 10" id="KW-0820">tRNA-binding</keyword>
<feature type="domain" description="Ribosomal RNA large subunit methyltransferase K/L-like methyltransferase" evidence="12">
    <location>
        <begin position="204"/>
        <end position="320"/>
    </location>
</feature>
<dbReference type="InterPro" id="IPR016691">
    <property type="entry name" value="TRMT11"/>
</dbReference>
<dbReference type="GO" id="GO:0160102">
    <property type="term" value="F:tRNA (guanine(10)-N2)-methyltransferase activity"/>
    <property type="evidence" value="ECO:0007669"/>
    <property type="project" value="UniProtKB-EC"/>
</dbReference>
<dbReference type="SUPFAM" id="SSF53335">
    <property type="entry name" value="S-adenosyl-L-methionine-dependent methyltransferases"/>
    <property type="match status" value="1"/>
</dbReference>
<evidence type="ECO:0000256" key="1">
    <source>
        <dbReference type="ARBA" id="ARBA00004496"/>
    </source>
</evidence>
<keyword evidence="5 10" id="KW-0808">Transferase</keyword>
<dbReference type="InterPro" id="IPR059073">
    <property type="entry name" value="TRMT11_N"/>
</dbReference>
<dbReference type="OrthoDB" id="296065at2759"/>
<keyword evidence="4 10" id="KW-0489">Methyltransferase</keyword>
<evidence type="ECO:0000256" key="10">
    <source>
        <dbReference type="PROSITE-ProRule" id="PRU00959"/>
    </source>
</evidence>